<evidence type="ECO:0000259" key="6">
    <source>
        <dbReference type="Pfam" id="PF25917"/>
    </source>
</evidence>
<dbReference type="InterPro" id="IPR050393">
    <property type="entry name" value="MFP_Efflux_Pump"/>
</dbReference>
<evidence type="ECO:0000313" key="8">
    <source>
        <dbReference type="EMBL" id="XDK38809.1"/>
    </source>
</evidence>
<dbReference type="Gene3D" id="2.40.50.100">
    <property type="match status" value="1"/>
</dbReference>
<dbReference type="Pfam" id="PF25917">
    <property type="entry name" value="BSH_RND"/>
    <property type="match status" value="1"/>
</dbReference>
<dbReference type="NCBIfam" id="TIGR01730">
    <property type="entry name" value="RND_mfp"/>
    <property type="match status" value="1"/>
</dbReference>
<feature type="domain" description="Multidrug resistance protein MdtA-like barrel-sandwich hybrid" evidence="6">
    <location>
        <begin position="43"/>
        <end position="211"/>
    </location>
</feature>
<sequence length="313" mass="34352">MKKAVAQASTLAIVLLALLLGWFAWEHYTRDPWTRDARVRADVVTLSADVSGRIIALHVADNQHVNKGDLLLEIDPARYDLAVEYARRAIEVSKASEGQARAQIVSSQALLKQRQSEEQRRRTLKQGFAISGEEWEKSNTDVAVAQAELMRGQSDLSLALANIHLAEAALTQAQLDLEHTRIYAPVSGYVTNLLTRQGDYASAAGPLLALVDSSSFYVSGYFEETKLPRIHVGSAVHVALMSGERFDGKVQSIAYAITDRENAPGSRLLANVNPSYTWVKLAQRIPVRIEIDPNYANKGTLRAGTTATVTVQD</sequence>
<name>A0AB39I7M0_9PSED</name>
<dbReference type="EMBL" id="CP162607">
    <property type="protein sequence ID" value="XDK38809.1"/>
    <property type="molecule type" value="Genomic_DNA"/>
</dbReference>
<evidence type="ECO:0000256" key="1">
    <source>
        <dbReference type="ARBA" id="ARBA00009477"/>
    </source>
</evidence>
<organism evidence="8">
    <name type="scientific">Pseudomonas sp. Hg7Tf</name>
    <dbReference type="NCBI Taxonomy" id="3236988"/>
    <lineage>
        <taxon>Bacteria</taxon>
        <taxon>Pseudomonadati</taxon>
        <taxon>Pseudomonadota</taxon>
        <taxon>Gammaproteobacteria</taxon>
        <taxon>Pseudomonadales</taxon>
        <taxon>Pseudomonadaceae</taxon>
        <taxon>Pseudomonas</taxon>
    </lineage>
</organism>
<evidence type="ECO:0000256" key="5">
    <source>
        <dbReference type="ARBA" id="ARBA00023136"/>
    </source>
</evidence>
<evidence type="ECO:0000256" key="4">
    <source>
        <dbReference type="ARBA" id="ARBA00023054"/>
    </source>
</evidence>
<dbReference type="PANTHER" id="PTHR30367">
    <property type="entry name" value="P-HYDROXYBENZOIC ACID EFFLUX PUMP SUBUNIT AAEA-RELATED"/>
    <property type="match status" value="1"/>
</dbReference>
<dbReference type="GO" id="GO:0022857">
    <property type="term" value="F:transmembrane transporter activity"/>
    <property type="evidence" value="ECO:0007669"/>
    <property type="project" value="InterPro"/>
</dbReference>
<accession>A0AB39I7M0</accession>
<feature type="domain" description="p-hydroxybenzoic acid efflux pump subunit AaeA-like beta-barrel" evidence="7">
    <location>
        <begin position="215"/>
        <end position="311"/>
    </location>
</feature>
<dbReference type="RefSeq" id="WP_045185384.1">
    <property type="nucleotide sequence ID" value="NZ_CP162607.1"/>
</dbReference>
<dbReference type="GO" id="GO:0016020">
    <property type="term" value="C:membrane"/>
    <property type="evidence" value="ECO:0007669"/>
    <property type="project" value="InterPro"/>
</dbReference>
<comment type="similarity">
    <text evidence="1">Belongs to the membrane fusion protein (MFP) (TC 8.A.1) family.</text>
</comment>
<dbReference type="SUPFAM" id="SSF111369">
    <property type="entry name" value="HlyD-like secretion proteins"/>
    <property type="match status" value="1"/>
</dbReference>
<keyword evidence="5" id="KW-0472">Membrane</keyword>
<keyword evidence="2" id="KW-0812">Transmembrane</keyword>
<dbReference type="InterPro" id="IPR058625">
    <property type="entry name" value="MdtA-like_BSH"/>
</dbReference>
<dbReference type="InterPro" id="IPR006143">
    <property type="entry name" value="RND_pump_MFP"/>
</dbReference>
<dbReference type="InterPro" id="IPR058634">
    <property type="entry name" value="AaeA-lik-b-barrel"/>
</dbReference>
<dbReference type="Pfam" id="PF25963">
    <property type="entry name" value="Beta-barrel_AAEA"/>
    <property type="match status" value="1"/>
</dbReference>
<reference evidence="8" key="1">
    <citation type="submission" date="2024-07" db="EMBL/GenBank/DDBJ databases">
        <title>Identification and characteristics of a novel species of coltsfoot's symbiotic bacteria.</title>
        <authorList>
            <person name="Juszczyk A."/>
            <person name="Jasielczuk I."/>
            <person name="Gurgul A."/>
            <person name="Rogala M."/>
            <person name="Kowalczyk A."/>
            <person name="Szmatola T."/>
            <person name="Kosecka-Strojek M."/>
            <person name="Arent Z."/>
            <person name="Latowski D."/>
        </authorList>
    </citation>
    <scope>NUCLEOTIDE SEQUENCE</scope>
    <source>
        <strain evidence="8">Hg7Tf</strain>
    </source>
</reference>
<gene>
    <name evidence="8" type="ORF">AB4Y39_09105</name>
</gene>
<dbReference type="Gene3D" id="2.40.30.170">
    <property type="match status" value="1"/>
</dbReference>
<keyword evidence="3" id="KW-1133">Transmembrane helix</keyword>
<evidence type="ECO:0000256" key="3">
    <source>
        <dbReference type="ARBA" id="ARBA00022989"/>
    </source>
</evidence>
<evidence type="ECO:0000256" key="2">
    <source>
        <dbReference type="ARBA" id="ARBA00022692"/>
    </source>
</evidence>
<proteinExistence type="inferred from homology"/>
<dbReference type="AlphaFoldDB" id="A0AB39I7M0"/>
<dbReference type="PANTHER" id="PTHR30367:SF12">
    <property type="entry name" value="P-HYDROXYBENZOIC ACID EFFLUX PUMP SUBUNIT AAEA"/>
    <property type="match status" value="1"/>
</dbReference>
<evidence type="ECO:0000259" key="7">
    <source>
        <dbReference type="Pfam" id="PF25963"/>
    </source>
</evidence>
<keyword evidence="4" id="KW-0175">Coiled coil</keyword>
<protein>
    <submittedName>
        <fullName evidence="8">HlyD family secretion protein</fullName>
    </submittedName>
</protein>